<protein>
    <submittedName>
        <fullName evidence="1">Uncharacterized protein</fullName>
    </submittedName>
</protein>
<gene>
    <name evidence="1" type="ORF">Tci_888961</name>
</gene>
<feature type="non-terminal residue" evidence="1">
    <location>
        <position position="1"/>
    </location>
</feature>
<evidence type="ECO:0000313" key="1">
    <source>
        <dbReference type="EMBL" id="GFD16992.1"/>
    </source>
</evidence>
<accession>A0A699U2H3</accession>
<dbReference type="AlphaFoldDB" id="A0A699U2H3"/>
<sequence>PLQLLSSDRRADRPEVTLPPRKRLRIVHRPGYEAGESSAAAAARSIEVGTITRLDDWLIRRLDVLERLGRIPYDLVQQSTLSFRGTSSDGSRRDPSTSG</sequence>
<name>A0A699U2H3_TANCI</name>
<dbReference type="EMBL" id="BKCJ011297005">
    <property type="protein sequence ID" value="GFD16992.1"/>
    <property type="molecule type" value="Genomic_DNA"/>
</dbReference>
<proteinExistence type="predicted"/>
<comment type="caution">
    <text evidence="1">The sequence shown here is derived from an EMBL/GenBank/DDBJ whole genome shotgun (WGS) entry which is preliminary data.</text>
</comment>
<reference evidence="1" key="1">
    <citation type="journal article" date="2019" name="Sci. Rep.">
        <title>Draft genome of Tanacetum cinerariifolium, the natural source of mosquito coil.</title>
        <authorList>
            <person name="Yamashiro T."/>
            <person name="Shiraishi A."/>
            <person name="Satake H."/>
            <person name="Nakayama K."/>
        </authorList>
    </citation>
    <scope>NUCLEOTIDE SEQUENCE</scope>
</reference>
<organism evidence="1">
    <name type="scientific">Tanacetum cinerariifolium</name>
    <name type="common">Dalmatian daisy</name>
    <name type="synonym">Chrysanthemum cinerariifolium</name>
    <dbReference type="NCBI Taxonomy" id="118510"/>
    <lineage>
        <taxon>Eukaryota</taxon>
        <taxon>Viridiplantae</taxon>
        <taxon>Streptophyta</taxon>
        <taxon>Embryophyta</taxon>
        <taxon>Tracheophyta</taxon>
        <taxon>Spermatophyta</taxon>
        <taxon>Magnoliopsida</taxon>
        <taxon>eudicotyledons</taxon>
        <taxon>Gunneridae</taxon>
        <taxon>Pentapetalae</taxon>
        <taxon>asterids</taxon>
        <taxon>campanulids</taxon>
        <taxon>Asterales</taxon>
        <taxon>Asteraceae</taxon>
        <taxon>Asteroideae</taxon>
        <taxon>Anthemideae</taxon>
        <taxon>Anthemidinae</taxon>
        <taxon>Tanacetum</taxon>
    </lineage>
</organism>